<feature type="compositionally biased region" description="Polar residues" evidence="1">
    <location>
        <begin position="187"/>
        <end position="207"/>
    </location>
</feature>
<feature type="compositionally biased region" description="Polar residues" evidence="1">
    <location>
        <begin position="252"/>
        <end position="285"/>
    </location>
</feature>
<comment type="caution">
    <text evidence="2">The sequence shown here is derived from an EMBL/GenBank/DDBJ whole genome shotgun (WGS) entry which is preliminary data.</text>
</comment>
<name>A0ABR1JC82_9AGAR</name>
<reference evidence="2 3" key="1">
    <citation type="submission" date="2024-01" db="EMBL/GenBank/DDBJ databases">
        <title>A draft genome for the cacao thread blight pathogen Marasmiellus scandens.</title>
        <authorList>
            <person name="Baruah I.K."/>
            <person name="Leung J."/>
            <person name="Bukari Y."/>
            <person name="Amoako-Attah I."/>
            <person name="Meinhardt L.W."/>
            <person name="Bailey B.A."/>
            <person name="Cohen S.P."/>
        </authorList>
    </citation>
    <scope>NUCLEOTIDE SEQUENCE [LARGE SCALE GENOMIC DNA]</scope>
    <source>
        <strain evidence="2 3">GH-19</strain>
    </source>
</reference>
<sequence length="325" mass="35516">MSSKRGRKRNDNLPPNRARDVQRAFRARRAAHLQALEQRVSELEEENTCLRQALNLPPAHRPPLGKGPTGKDKPKPFDPVPPLSMRSRDSSSADSPGSTRVSSHSPSQVALGPPRVDDSSPWEQTILIQDQHHHHHSDLPSSSASNSYPLPPMTAPVSSKSVQYNPYPNPLPSSSSRSPMYIGSSSQNSNYPDRPMSSSYGSPNFTMRNPVRDDQRGQYSYSPSPYQSHDDSSIQSTPASVSAPSIHHSQRDTSLPYTTRRSLTEPQPSYPASIQSGFPNLQLPSPQGIRLPSPPQGLQDTRGGTAGHLSSRHPYGPDGRISGMS</sequence>
<dbReference type="SUPFAM" id="SSF57959">
    <property type="entry name" value="Leucine zipper domain"/>
    <property type="match status" value="1"/>
</dbReference>
<organism evidence="2 3">
    <name type="scientific">Marasmiellus scandens</name>
    <dbReference type="NCBI Taxonomy" id="2682957"/>
    <lineage>
        <taxon>Eukaryota</taxon>
        <taxon>Fungi</taxon>
        <taxon>Dikarya</taxon>
        <taxon>Basidiomycota</taxon>
        <taxon>Agaricomycotina</taxon>
        <taxon>Agaricomycetes</taxon>
        <taxon>Agaricomycetidae</taxon>
        <taxon>Agaricales</taxon>
        <taxon>Marasmiineae</taxon>
        <taxon>Omphalotaceae</taxon>
        <taxon>Marasmiellus</taxon>
    </lineage>
</organism>
<feature type="compositionally biased region" description="Low complexity" evidence="1">
    <location>
        <begin position="172"/>
        <end position="186"/>
    </location>
</feature>
<accession>A0ABR1JC82</accession>
<feature type="region of interest" description="Disordered" evidence="1">
    <location>
        <begin position="51"/>
        <end position="325"/>
    </location>
</feature>
<dbReference type="InterPro" id="IPR046347">
    <property type="entry name" value="bZIP_sf"/>
</dbReference>
<evidence type="ECO:0000313" key="2">
    <source>
        <dbReference type="EMBL" id="KAK7454468.1"/>
    </source>
</evidence>
<dbReference type="EMBL" id="JBANRG010000024">
    <property type="protein sequence ID" value="KAK7454468.1"/>
    <property type="molecule type" value="Genomic_DNA"/>
</dbReference>
<gene>
    <name evidence="2" type="ORF">VKT23_011224</name>
</gene>
<evidence type="ECO:0000313" key="3">
    <source>
        <dbReference type="Proteomes" id="UP001498398"/>
    </source>
</evidence>
<keyword evidence="3" id="KW-1185">Reference proteome</keyword>
<feature type="region of interest" description="Disordered" evidence="1">
    <location>
        <begin position="1"/>
        <end position="26"/>
    </location>
</feature>
<protein>
    <recommendedName>
        <fullName evidence="4">BZIP domain-containing protein</fullName>
    </recommendedName>
</protein>
<evidence type="ECO:0008006" key="4">
    <source>
        <dbReference type="Google" id="ProtNLM"/>
    </source>
</evidence>
<dbReference type="Proteomes" id="UP001498398">
    <property type="component" value="Unassembled WGS sequence"/>
</dbReference>
<evidence type="ECO:0000256" key="1">
    <source>
        <dbReference type="SAM" id="MobiDB-lite"/>
    </source>
</evidence>
<proteinExistence type="predicted"/>
<dbReference type="Gene3D" id="1.20.5.170">
    <property type="match status" value="1"/>
</dbReference>
<feature type="compositionally biased region" description="Polar residues" evidence="1">
    <location>
        <begin position="234"/>
        <end position="243"/>
    </location>
</feature>
<feature type="compositionally biased region" description="Low complexity" evidence="1">
    <location>
        <begin position="218"/>
        <end position="227"/>
    </location>
</feature>
<feature type="compositionally biased region" description="Polar residues" evidence="1">
    <location>
        <begin position="99"/>
        <end position="108"/>
    </location>
</feature>